<dbReference type="GO" id="GO:0005829">
    <property type="term" value="C:cytosol"/>
    <property type="evidence" value="ECO:0007669"/>
    <property type="project" value="TreeGrafter"/>
</dbReference>
<dbReference type="EMBL" id="LT629692">
    <property type="protein sequence ID" value="SDG68443.1"/>
    <property type="molecule type" value="Genomic_DNA"/>
</dbReference>
<evidence type="ECO:0000313" key="3">
    <source>
        <dbReference type="Proteomes" id="UP000199009"/>
    </source>
</evidence>
<dbReference type="PANTHER" id="PTHR11365:SF23">
    <property type="entry name" value="HYPOTHETICAL 5-OXOPROLINASE (EUROFUNG)-RELATED"/>
    <property type="match status" value="1"/>
</dbReference>
<evidence type="ECO:0000259" key="1">
    <source>
        <dbReference type="Pfam" id="PF02538"/>
    </source>
</evidence>
<gene>
    <name evidence="2" type="ORF">SAMN04489810_0993</name>
</gene>
<dbReference type="PANTHER" id="PTHR11365">
    <property type="entry name" value="5-OXOPROLINASE RELATED"/>
    <property type="match status" value="1"/>
</dbReference>
<dbReference type="InterPro" id="IPR003692">
    <property type="entry name" value="Hydantoinase_B"/>
</dbReference>
<dbReference type="Pfam" id="PF02538">
    <property type="entry name" value="Hydantoinase_B"/>
    <property type="match status" value="1"/>
</dbReference>
<dbReference type="GO" id="GO:0017168">
    <property type="term" value="F:5-oxoprolinase (ATP-hydrolyzing) activity"/>
    <property type="evidence" value="ECO:0007669"/>
    <property type="project" value="TreeGrafter"/>
</dbReference>
<evidence type="ECO:0000313" key="2">
    <source>
        <dbReference type="EMBL" id="SDG68443.1"/>
    </source>
</evidence>
<dbReference type="Proteomes" id="UP000199009">
    <property type="component" value="Chromosome I"/>
</dbReference>
<protein>
    <submittedName>
        <fullName evidence="2">N-methylhydantoinase B</fullName>
    </submittedName>
</protein>
<sequence length="726" mass="76957">MSTIIESTPSLIGDDHLEDIDPISFEVIRNKLSAITEEQSITLKAVSGSPVVTDATDFNVGTYLSDGQIVTMGPQILFHSGSMASVVRNLIIDCEDDPGIEEGDMFILNDPYKGALHQPDVTVIAPVFYNGERIAFVGCCAHQIDIGGMNFGSWSFRARGIQEEAMLLPGIKLVEGGKLRSDLWSMIMRMTRMPTTVGLDLKAMIAANNVAVKRLTELCDRYGVQTVLSVMHHEIRNSEAAVRQALRELPDGVFRAVDFLDHDGHDNKIYAFLLTLTKKGETLEFDFTGTSPQAPGFINCTYSGLIAGVYTAMLPTLAPNVRWNEGILRAVTIKAPEGIVANAKWPAPVSGASVSGTWLVCNVAFQALSRLVSTSPSTTKFGAGVTKGHMSIMVLSGTDRDGLPYGNFLLDSMAGGGGAYNDHDGLTGSGDFCAPRPTITNVETHEANGPILFLYRSILPDTGGAGRQRGGNGVGLAITPHDTDSLTAMLVGHGIQVPNSAGIFGGFEGACGINELLKAPEGVSPVGLVSSHADHAQWPGERVDVGAKPGFVPLGPGDVISYTFQGGGGYGDPIERSLDAVSEDVRLGYVTPGEAQGVYGVVVSEAGEVDLGATDERRSTIRAERLSGTPGRTSGAAEISGRQLTPRLTLTSDGAIVDACGHSFGTTPDWKSNAVIRVVESSSHGKHVVTHEDLEIREYVCPSCGTLLESNVTRIGAEDLITSELL</sequence>
<dbReference type="RefSeq" id="WP_091487194.1">
    <property type="nucleotide sequence ID" value="NZ_LT629692.1"/>
</dbReference>
<dbReference type="Pfam" id="PF08882">
    <property type="entry name" value="Acetone_carb_G"/>
    <property type="match status" value="1"/>
</dbReference>
<dbReference type="STRING" id="370764.SAMN04489810_0993"/>
<accession>A0A1G7W921</accession>
<dbReference type="OrthoDB" id="102473at2"/>
<organism evidence="2 3">
    <name type="scientific">Microbacterium pygmaeum</name>
    <dbReference type="NCBI Taxonomy" id="370764"/>
    <lineage>
        <taxon>Bacteria</taxon>
        <taxon>Bacillati</taxon>
        <taxon>Actinomycetota</taxon>
        <taxon>Actinomycetes</taxon>
        <taxon>Micrococcales</taxon>
        <taxon>Microbacteriaceae</taxon>
        <taxon>Microbacterium</taxon>
    </lineage>
</organism>
<keyword evidence="3" id="KW-1185">Reference proteome</keyword>
<name>A0A1G7W921_9MICO</name>
<proteinExistence type="predicted"/>
<dbReference type="InterPro" id="IPR045079">
    <property type="entry name" value="Oxoprolinase-like"/>
</dbReference>
<dbReference type="InterPro" id="IPR016750">
    <property type="entry name" value="Aceto_COase_bsu/gsu"/>
</dbReference>
<feature type="domain" description="Hydantoinase B/oxoprolinase" evidence="1">
    <location>
        <begin position="21"/>
        <end position="573"/>
    </location>
</feature>
<dbReference type="AlphaFoldDB" id="A0A1G7W921"/>
<reference evidence="2 3" key="1">
    <citation type="submission" date="2016-10" db="EMBL/GenBank/DDBJ databases">
        <authorList>
            <person name="de Groot N.N."/>
        </authorList>
    </citation>
    <scope>NUCLEOTIDE SEQUENCE [LARGE SCALE GENOMIC DNA]</scope>
    <source>
        <strain evidence="2 3">DSM 23142</strain>
    </source>
</reference>
<dbReference type="GO" id="GO:0006749">
    <property type="term" value="P:glutathione metabolic process"/>
    <property type="evidence" value="ECO:0007669"/>
    <property type="project" value="TreeGrafter"/>
</dbReference>